<dbReference type="InterPro" id="IPR014752">
    <property type="entry name" value="Arrestin-like_C"/>
</dbReference>
<evidence type="ECO:0000259" key="1">
    <source>
        <dbReference type="Pfam" id="PF02752"/>
    </source>
</evidence>
<feature type="domain" description="Arrestin C-terminal-like" evidence="1">
    <location>
        <begin position="1"/>
        <end position="67"/>
    </location>
</feature>
<comment type="caution">
    <text evidence="2">The sequence shown here is derived from an EMBL/GenBank/DDBJ whole genome shotgun (WGS) entry which is preliminary data.</text>
</comment>
<dbReference type="InterPro" id="IPR014756">
    <property type="entry name" value="Ig_E-set"/>
</dbReference>
<evidence type="ECO:0000313" key="4">
    <source>
        <dbReference type="Proteomes" id="UP000824540"/>
    </source>
</evidence>
<dbReference type="GO" id="GO:0007399">
    <property type="term" value="P:nervous system development"/>
    <property type="evidence" value="ECO:0007669"/>
    <property type="project" value="UniProtKB-ARBA"/>
</dbReference>
<proteinExistence type="predicted"/>
<dbReference type="EMBL" id="JAFBMS010000002">
    <property type="protein sequence ID" value="KAG9354340.1"/>
    <property type="molecule type" value="Genomic_DNA"/>
</dbReference>
<dbReference type="Proteomes" id="UP000824540">
    <property type="component" value="Unassembled WGS sequence"/>
</dbReference>
<sequence>MKIRLERKGYVPGERIKIVAEFENASSRTLVPKAKLIRKETCTAGGSKKHFSVAVARIEGKPVEPHSS</sequence>
<dbReference type="OrthoDB" id="2333384at2759"/>
<organism evidence="2 4">
    <name type="scientific">Albula glossodonta</name>
    <name type="common">roundjaw bonefish</name>
    <dbReference type="NCBI Taxonomy" id="121402"/>
    <lineage>
        <taxon>Eukaryota</taxon>
        <taxon>Metazoa</taxon>
        <taxon>Chordata</taxon>
        <taxon>Craniata</taxon>
        <taxon>Vertebrata</taxon>
        <taxon>Euteleostomi</taxon>
        <taxon>Actinopterygii</taxon>
        <taxon>Neopterygii</taxon>
        <taxon>Teleostei</taxon>
        <taxon>Albuliformes</taxon>
        <taxon>Albulidae</taxon>
        <taxon>Albula</taxon>
    </lineage>
</organism>
<dbReference type="InterPro" id="IPR011022">
    <property type="entry name" value="Arrestin_C-like"/>
</dbReference>
<dbReference type="Gene3D" id="2.60.40.640">
    <property type="match status" value="1"/>
</dbReference>
<dbReference type="EMBL" id="JAFBMS010001717">
    <property type="protein sequence ID" value="KAG9328883.1"/>
    <property type="molecule type" value="Genomic_DNA"/>
</dbReference>
<keyword evidence="4" id="KW-1185">Reference proteome</keyword>
<evidence type="ECO:0000313" key="3">
    <source>
        <dbReference type="EMBL" id="KAG9354340.1"/>
    </source>
</evidence>
<name>A0A8T2MMW8_9TELE</name>
<protein>
    <recommendedName>
        <fullName evidence="1">Arrestin C-terminal-like domain-containing protein</fullName>
    </recommendedName>
</protein>
<dbReference type="AlphaFoldDB" id="A0A8T2MMW8"/>
<gene>
    <name evidence="3" type="ORF">JZ751_001045</name>
    <name evidence="2" type="ORF">JZ751_010037</name>
</gene>
<evidence type="ECO:0000313" key="2">
    <source>
        <dbReference type="EMBL" id="KAG9328883.1"/>
    </source>
</evidence>
<feature type="non-terminal residue" evidence="2">
    <location>
        <position position="1"/>
    </location>
</feature>
<dbReference type="SUPFAM" id="SSF81296">
    <property type="entry name" value="E set domains"/>
    <property type="match status" value="1"/>
</dbReference>
<accession>A0A8T2MMW8</accession>
<dbReference type="Pfam" id="PF02752">
    <property type="entry name" value="Arrestin_C"/>
    <property type="match status" value="1"/>
</dbReference>
<reference evidence="2" key="1">
    <citation type="thesis" date="2021" institute="BYU ScholarsArchive" country="Provo, UT, USA">
        <title>Applications of and Algorithms for Genome Assembly and Genomic Analyses with an Emphasis on Marine Teleosts.</title>
        <authorList>
            <person name="Pickett B.D."/>
        </authorList>
    </citation>
    <scope>NUCLEOTIDE SEQUENCE</scope>
    <source>
        <strain evidence="2">HI-2016</strain>
    </source>
</reference>